<evidence type="ECO:0008006" key="4">
    <source>
        <dbReference type="Google" id="ProtNLM"/>
    </source>
</evidence>
<keyword evidence="1" id="KW-0812">Transmembrane</keyword>
<feature type="transmembrane region" description="Helical" evidence="1">
    <location>
        <begin position="48"/>
        <end position="65"/>
    </location>
</feature>
<protein>
    <recommendedName>
        <fullName evidence="4">DUF3784 domain-containing protein</fullName>
    </recommendedName>
</protein>
<sequence>MIFLFLALLFFILGVVIERFKVYGLISGYNSMTPEQQQKVDTKKLGRLIGYYCYTLASLFILIAFSEWQSFTPGIIIGIALTLVATLIVTIKAPKYDGNLYDKDGKPLSGQKKKAKIPLIISSVVFIGVGIMMYFSLQPTAITISEDTLQIAGMYGDDIPLQHIEAVHVLDTLPPIAARTNGSAIGDHLKGHFKLENGDKVKLFIDKGVPPFIEVRTADETFIFNLQTAADTQQLATQLQQHTIQ</sequence>
<dbReference type="RefSeq" id="WP_066543887.1">
    <property type="nucleotide sequence ID" value="NZ_MASJ01000005.1"/>
</dbReference>
<keyword evidence="3" id="KW-1185">Reference proteome</keyword>
<name>A0A1C0YIU6_9BACL</name>
<feature type="transmembrane region" description="Helical" evidence="1">
    <location>
        <begin position="72"/>
        <end position="91"/>
    </location>
</feature>
<accession>A0A1C0YIU6</accession>
<dbReference type="EMBL" id="MASJ01000005">
    <property type="protein sequence ID" value="OCS87095.1"/>
    <property type="molecule type" value="Genomic_DNA"/>
</dbReference>
<dbReference type="Pfam" id="PF12650">
    <property type="entry name" value="DUF3784"/>
    <property type="match status" value="1"/>
</dbReference>
<feature type="transmembrane region" description="Helical" evidence="1">
    <location>
        <begin position="117"/>
        <end position="137"/>
    </location>
</feature>
<dbReference type="InterPro" id="IPR017259">
    <property type="entry name" value="UCP037672"/>
</dbReference>
<proteinExistence type="predicted"/>
<keyword evidence="1" id="KW-0472">Membrane</keyword>
<comment type="caution">
    <text evidence="2">The sequence shown here is derived from an EMBL/GenBank/DDBJ whole genome shotgun (WGS) entry which is preliminary data.</text>
</comment>
<organism evidence="2 3">
    <name type="scientific">Caryophanon tenue</name>
    <dbReference type="NCBI Taxonomy" id="33978"/>
    <lineage>
        <taxon>Bacteria</taxon>
        <taxon>Bacillati</taxon>
        <taxon>Bacillota</taxon>
        <taxon>Bacilli</taxon>
        <taxon>Bacillales</taxon>
        <taxon>Caryophanaceae</taxon>
        <taxon>Caryophanon</taxon>
    </lineage>
</organism>
<dbReference type="OrthoDB" id="2082701at2"/>
<keyword evidence="1" id="KW-1133">Transmembrane helix</keyword>
<evidence type="ECO:0000256" key="1">
    <source>
        <dbReference type="SAM" id="Phobius"/>
    </source>
</evidence>
<dbReference type="AlphaFoldDB" id="A0A1C0YIU6"/>
<reference evidence="2 3" key="1">
    <citation type="submission" date="2016-07" db="EMBL/GenBank/DDBJ databases">
        <title>Caryophanon tenue genome sequencing.</title>
        <authorList>
            <person name="Verma A."/>
            <person name="Pal Y."/>
            <person name="Krishnamurthi S."/>
        </authorList>
    </citation>
    <scope>NUCLEOTIDE SEQUENCE [LARGE SCALE GENOMIC DNA]</scope>
    <source>
        <strain evidence="2 3">DSM 14152</strain>
    </source>
</reference>
<gene>
    <name evidence="2" type="ORF">A6M13_11505</name>
</gene>
<evidence type="ECO:0000313" key="3">
    <source>
        <dbReference type="Proteomes" id="UP000093199"/>
    </source>
</evidence>
<evidence type="ECO:0000313" key="2">
    <source>
        <dbReference type="EMBL" id="OCS87095.1"/>
    </source>
</evidence>
<dbReference type="Proteomes" id="UP000093199">
    <property type="component" value="Unassembled WGS sequence"/>
</dbReference>